<dbReference type="InterPro" id="IPR023214">
    <property type="entry name" value="HAD_sf"/>
</dbReference>
<evidence type="ECO:0000256" key="1">
    <source>
        <dbReference type="ARBA" id="ARBA00022723"/>
    </source>
</evidence>
<protein>
    <recommendedName>
        <fullName evidence="5">P-type E1-E2 ATPase</fullName>
    </recommendedName>
</protein>
<dbReference type="PANTHER" id="PTHR46594">
    <property type="entry name" value="P-TYPE CATION-TRANSPORTING ATPASE"/>
    <property type="match status" value="1"/>
</dbReference>
<evidence type="ECO:0000256" key="2">
    <source>
        <dbReference type="SAM" id="MobiDB-lite"/>
    </source>
</evidence>
<dbReference type="InterPro" id="IPR036412">
    <property type="entry name" value="HAD-like_sf"/>
</dbReference>
<sequence length="192" mass="19373">MRLLGAEGLAPSRDIAACTARWERGGYTTVLVGRGSGVVGAFALADGVTVGVDDVVTGVTPDEKAAEIDRLRAAGVSVAMLGDGVNDAPALAPADLGPAMGSGTDVAIGAADMVLVRDGLGVVPAALALARASRRTIRRDLARAFAHNVAALPVAPGGLLSPRRGRGDGHLLGARGRQQPPSRDRRAASSRS</sequence>
<dbReference type="PANTHER" id="PTHR46594:SF4">
    <property type="entry name" value="P-TYPE CATION-TRANSPORTING ATPASE"/>
    <property type="match status" value="1"/>
</dbReference>
<dbReference type="RefSeq" id="WP_274231022.1">
    <property type="nucleotide sequence ID" value="NZ_BAABHQ010000001.1"/>
</dbReference>
<keyword evidence="4" id="KW-1185">Reference proteome</keyword>
<feature type="region of interest" description="Disordered" evidence="2">
    <location>
        <begin position="156"/>
        <end position="192"/>
    </location>
</feature>
<feature type="compositionally biased region" description="Basic and acidic residues" evidence="2">
    <location>
        <begin position="182"/>
        <end position="192"/>
    </location>
</feature>
<dbReference type="Gene3D" id="3.40.50.1000">
    <property type="entry name" value="HAD superfamily/HAD-like"/>
    <property type="match status" value="1"/>
</dbReference>
<evidence type="ECO:0000313" key="4">
    <source>
        <dbReference type="Proteomes" id="UP001500457"/>
    </source>
</evidence>
<organism evidence="3 4">
    <name type="scientific">Actinomycetospora straminea</name>
    <dbReference type="NCBI Taxonomy" id="663607"/>
    <lineage>
        <taxon>Bacteria</taxon>
        <taxon>Bacillati</taxon>
        <taxon>Actinomycetota</taxon>
        <taxon>Actinomycetes</taxon>
        <taxon>Pseudonocardiales</taxon>
        <taxon>Pseudonocardiaceae</taxon>
        <taxon>Actinomycetospora</taxon>
    </lineage>
</organism>
<dbReference type="SUPFAM" id="SSF56784">
    <property type="entry name" value="HAD-like"/>
    <property type="match status" value="1"/>
</dbReference>
<dbReference type="EMBL" id="BAABHQ010000001">
    <property type="protein sequence ID" value="GAA4860286.1"/>
    <property type="molecule type" value="Genomic_DNA"/>
</dbReference>
<dbReference type="PRINTS" id="PR00120">
    <property type="entry name" value="HATPASE"/>
</dbReference>
<accession>A0ABP9DXL0</accession>
<evidence type="ECO:0008006" key="5">
    <source>
        <dbReference type="Google" id="ProtNLM"/>
    </source>
</evidence>
<dbReference type="Pfam" id="PF00702">
    <property type="entry name" value="Hydrolase"/>
    <property type="match status" value="1"/>
</dbReference>
<reference evidence="4" key="1">
    <citation type="journal article" date="2019" name="Int. J. Syst. Evol. Microbiol.">
        <title>The Global Catalogue of Microorganisms (GCM) 10K type strain sequencing project: providing services to taxonomists for standard genome sequencing and annotation.</title>
        <authorList>
            <consortium name="The Broad Institute Genomics Platform"/>
            <consortium name="The Broad Institute Genome Sequencing Center for Infectious Disease"/>
            <person name="Wu L."/>
            <person name="Ma J."/>
        </authorList>
    </citation>
    <scope>NUCLEOTIDE SEQUENCE [LARGE SCALE GENOMIC DNA]</scope>
    <source>
        <strain evidence="4">JCM 17983</strain>
    </source>
</reference>
<dbReference type="InterPro" id="IPR001757">
    <property type="entry name" value="P_typ_ATPase"/>
</dbReference>
<dbReference type="Proteomes" id="UP001500457">
    <property type="component" value="Unassembled WGS sequence"/>
</dbReference>
<evidence type="ECO:0000313" key="3">
    <source>
        <dbReference type="EMBL" id="GAA4860286.1"/>
    </source>
</evidence>
<keyword evidence="1" id="KW-0479">Metal-binding</keyword>
<comment type="caution">
    <text evidence="3">The sequence shown here is derived from an EMBL/GenBank/DDBJ whole genome shotgun (WGS) entry which is preliminary data.</text>
</comment>
<name>A0ABP9DXL0_9PSEU</name>
<proteinExistence type="predicted"/>
<gene>
    <name evidence="3" type="ORF">GCM10023203_04380</name>
</gene>
<dbReference type="PRINTS" id="PR00119">
    <property type="entry name" value="CATATPASE"/>
</dbReference>